<proteinExistence type="predicted"/>
<dbReference type="InterPro" id="IPR022385">
    <property type="entry name" value="Rhs_assc_core"/>
</dbReference>
<name>A0A7V8EC80_PSEPU</name>
<gene>
    <name evidence="1" type="ORF">GN299_25845</name>
</gene>
<protein>
    <recommendedName>
        <fullName evidence="3">RHS repeat-associated core domain-containing protein</fullName>
    </recommendedName>
</protein>
<dbReference type="AlphaFoldDB" id="A0A7V8EC80"/>
<dbReference type="Proteomes" id="UP000442695">
    <property type="component" value="Unassembled WGS sequence"/>
</dbReference>
<dbReference type="EMBL" id="WOWR01000049">
    <property type="protein sequence ID" value="KAF0251937.1"/>
    <property type="molecule type" value="Genomic_DNA"/>
</dbReference>
<dbReference type="Gene3D" id="2.180.10.10">
    <property type="entry name" value="RHS repeat-associated core"/>
    <property type="match status" value="1"/>
</dbReference>
<evidence type="ECO:0000313" key="1">
    <source>
        <dbReference type="EMBL" id="KAF0251937.1"/>
    </source>
</evidence>
<dbReference type="NCBIfam" id="TIGR03696">
    <property type="entry name" value="Rhs_assc_core"/>
    <property type="match status" value="1"/>
</dbReference>
<sequence>MDLTNLPVPSTCLAYLVCGERSRPQKMKTFYAFNRPAVLLDDRGYTRLFNGGAGTHATHQTNHSRLIGSEMSSSPSCTLGRDGRTQTIFSAYGASIDHGQIPAFKGELQDLATGHYLLGNGYRAYNPHLMRFHSPDSESPFAKGGLNTYAFALCDPINRSDPTGHVTGLIQKLFVKKTYRGPIVAEFDAIVVFTGPTRRDARLPTLYISAHGAPGVISADHFNIYDAKRLHKALTSRGIEMRNRQTHVLTCYSAAPNRLTGTSFIEDLNDHTGGQSSGYETLVPVVESREGSQFVAEKQRVLLYPGMTSEKTRVGESKKPQGDVGAFRTGKPWVMTV</sequence>
<comment type="caution">
    <text evidence="1">The sequence shown here is derived from an EMBL/GenBank/DDBJ whole genome shotgun (WGS) entry which is preliminary data.</text>
</comment>
<organism evidence="1 2">
    <name type="scientific">Pseudomonas putida</name>
    <name type="common">Arthrobacter siderocapsulatus</name>
    <dbReference type="NCBI Taxonomy" id="303"/>
    <lineage>
        <taxon>Bacteria</taxon>
        <taxon>Pseudomonadati</taxon>
        <taxon>Pseudomonadota</taxon>
        <taxon>Gammaproteobacteria</taxon>
        <taxon>Pseudomonadales</taxon>
        <taxon>Pseudomonadaceae</taxon>
        <taxon>Pseudomonas</taxon>
    </lineage>
</organism>
<accession>A0A7V8EC80</accession>
<reference evidence="1 2" key="1">
    <citation type="submission" date="2019-12" db="EMBL/GenBank/DDBJ databases">
        <authorList>
            <person name="Woiski C."/>
        </authorList>
    </citation>
    <scope>NUCLEOTIDE SEQUENCE [LARGE SCALE GENOMIC DNA]</scope>
    <source>
        <strain evidence="1 2">BOE100</strain>
    </source>
</reference>
<evidence type="ECO:0000313" key="2">
    <source>
        <dbReference type="Proteomes" id="UP000442695"/>
    </source>
</evidence>
<evidence type="ECO:0008006" key="3">
    <source>
        <dbReference type="Google" id="ProtNLM"/>
    </source>
</evidence>